<gene>
    <name evidence="6" type="ORF">POTOM_037608</name>
</gene>
<dbReference type="Pfam" id="PF02136">
    <property type="entry name" value="NTF2"/>
    <property type="match status" value="1"/>
</dbReference>
<feature type="compositionally biased region" description="Polar residues" evidence="3">
    <location>
        <begin position="220"/>
        <end position="229"/>
    </location>
</feature>
<feature type="domain" description="NTF2" evidence="5">
    <location>
        <begin position="16"/>
        <end position="130"/>
    </location>
</feature>
<dbReference type="CDD" id="cd00590">
    <property type="entry name" value="RRM_SF"/>
    <property type="match status" value="1"/>
</dbReference>
<dbReference type="GO" id="GO:1990904">
    <property type="term" value="C:ribonucleoprotein complex"/>
    <property type="evidence" value="ECO:0007669"/>
    <property type="project" value="TreeGrafter"/>
</dbReference>
<evidence type="ECO:0000256" key="1">
    <source>
        <dbReference type="ARBA" id="ARBA00022884"/>
    </source>
</evidence>
<evidence type="ECO:0000259" key="4">
    <source>
        <dbReference type="PROSITE" id="PS50102"/>
    </source>
</evidence>
<evidence type="ECO:0000256" key="3">
    <source>
        <dbReference type="SAM" id="MobiDB-lite"/>
    </source>
</evidence>
<dbReference type="PROSITE" id="PS50177">
    <property type="entry name" value="NTF2_DOMAIN"/>
    <property type="match status" value="1"/>
</dbReference>
<feature type="region of interest" description="Disordered" evidence="3">
    <location>
        <begin position="442"/>
        <end position="508"/>
    </location>
</feature>
<protein>
    <recommendedName>
        <fullName evidence="8">Nuclear transport factor 2 family protein with RNA binding domain</fullName>
    </recommendedName>
</protein>
<evidence type="ECO:0000313" key="7">
    <source>
        <dbReference type="Proteomes" id="UP000886885"/>
    </source>
</evidence>
<name>A0A8X7Z5N1_POPTO</name>
<feature type="domain" description="RRM" evidence="4">
    <location>
        <begin position="314"/>
        <end position="391"/>
    </location>
</feature>
<dbReference type="GO" id="GO:0003729">
    <property type="term" value="F:mRNA binding"/>
    <property type="evidence" value="ECO:0007669"/>
    <property type="project" value="TreeGrafter"/>
</dbReference>
<dbReference type="FunFam" id="3.10.450.50:FF:000003">
    <property type="entry name" value="Nuclear transport factor 2 family protein"/>
    <property type="match status" value="1"/>
</dbReference>
<comment type="caution">
    <text evidence="6">The sequence shown here is derived from an EMBL/GenBank/DDBJ whole genome shotgun (WGS) entry which is preliminary data.</text>
</comment>
<dbReference type="InterPro" id="IPR002075">
    <property type="entry name" value="NTF2_dom"/>
</dbReference>
<reference evidence="6" key="1">
    <citation type="journal article" date="2020" name="bioRxiv">
        <title>Hybrid origin of Populus tomentosa Carr. identified through genome sequencing and phylogenomic analysis.</title>
        <authorList>
            <person name="An X."/>
            <person name="Gao K."/>
            <person name="Chen Z."/>
            <person name="Li J."/>
            <person name="Yang X."/>
            <person name="Yang X."/>
            <person name="Zhou J."/>
            <person name="Guo T."/>
            <person name="Zhao T."/>
            <person name="Huang S."/>
            <person name="Miao D."/>
            <person name="Khan W.U."/>
            <person name="Rao P."/>
            <person name="Ye M."/>
            <person name="Lei B."/>
            <person name="Liao W."/>
            <person name="Wang J."/>
            <person name="Ji L."/>
            <person name="Li Y."/>
            <person name="Guo B."/>
            <person name="Mustafa N.S."/>
            <person name="Li S."/>
            <person name="Yun Q."/>
            <person name="Keller S.R."/>
            <person name="Mao J."/>
            <person name="Zhang R."/>
            <person name="Strauss S.H."/>
        </authorList>
    </citation>
    <scope>NUCLEOTIDE SEQUENCE</scope>
    <source>
        <strain evidence="6">GM15</strain>
        <tissue evidence="6">Leaf</tissue>
    </source>
</reference>
<dbReference type="InterPro" id="IPR018222">
    <property type="entry name" value="Nuclear_transport_factor_2_euk"/>
</dbReference>
<evidence type="ECO:0008006" key="8">
    <source>
        <dbReference type="Google" id="ProtNLM"/>
    </source>
</evidence>
<proteinExistence type="predicted"/>
<evidence type="ECO:0000313" key="6">
    <source>
        <dbReference type="EMBL" id="KAG6757300.1"/>
    </source>
</evidence>
<sequence length="508" mass="56193">MSSSVPYHIPVSAAQVGTYFVAQYYQVLQQQPEFVHQFYSDASTMLRIDGSIRESAATMLQIHALIMSLKYTGIEIRTAHALDSWNGGVLVMVSGYVQVKGFDNKRKFVETFFLAPQEKGYFVLNDVFHFTDEQPTHHHPAVLLAQIHLDSELNSPSAIPEPVPTYLMGGETQAREFVAPADAKENGPVDSYTFPEKRLQQASESENILEESSVEKPNGSLKNTASNAPDRQPASVEEPEREPQKHTYASILRVAKGQSATSVTPQPSVNKNVHPASEWNHASQAPVQQSTVMSDSFERPEAETAEEIHEDEIRSVYVRNLLPTLSEAEIEEEFKNFGEIMPDGVVIRSRKDVGVCYAFVEFEDMAGVHNAVKAGSAIVGGRQVYIEERRPNSNIPFRAGSTISIVEAIQSIWFSIEQLSCMVLHLCCNFVVIEMFQTGGRGRGRGGYPTDAPRGGFSTRSSGRGGSYDGGDRDSNRPKGNGYYRPGPRQDRGFSGHHVSRNGQDQTD</sequence>
<dbReference type="PANTHER" id="PTHR10693">
    <property type="entry name" value="RAS GTPASE-ACTIVATING PROTEIN-BINDING PROTEIN"/>
    <property type="match status" value="1"/>
</dbReference>
<evidence type="ECO:0000259" key="5">
    <source>
        <dbReference type="PROSITE" id="PS50177"/>
    </source>
</evidence>
<dbReference type="PROSITE" id="PS50102">
    <property type="entry name" value="RRM"/>
    <property type="match status" value="1"/>
</dbReference>
<organism evidence="6 7">
    <name type="scientific">Populus tomentosa</name>
    <name type="common">Chinese white poplar</name>
    <dbReference type="NCBI Taxonomy" id="118781"/>
    <lineage>
        <taxon>Eukaryota</taxon>
        <taxon>Viridiplantae</taxon>
        <taxon>Streptophyta</taxon>
        <taxon>Embryophyta</taxon>
        <taxon>Tracheophyta</taxon>
        <taxon>Spermatophyta</taxon>
        <taxon>Magnoliopsida</taxon>
        <taxon>eudicotyledons</taxon>
        <taxon>Gunneridae</taxon>
        <taxon>Pentapetalae</taxon>
        <taxon>rosids</taxon>
        <taxon>fabids</taxon>
        <taxon>Malpighiales</taxon>
        <taxon>Salicaceae</taxon>
        <taxon>Saliceae</taxon>
        <taxon>Populus</taxon>
    </lineage>
</organism>
<dbReference type="OrthoDB" id="339151at2759"/>
<evidence type="ECO:0000256" key="2">
    <source>
        <dbReference type="PROSITE-ProRule" id="PRU00176"/>
    </source>
</evidence>
<feature type="region of interest" description="Disordered" evidence="3">
    <location>
        <begin position="280"/>
        <end position="306"/>
    </location>
</feature>
<dbReference type="InterPro" id="IPR000504">
    <property type="entry name" value="RRM_dom"/>
</dbReference>
<dbReference type="PANTHER" id="PTHR10693:SF58">
    <property type="entry name" value="OS02G0131700 PROTEIN"/>
    <property type="match status" value="1"/>
</dbReference>
<dbReference type="Pfam" id="PF00076">
    <property type="entry name" value="RRM_1"/>
    <property type="match status" value="1"/>
</dbReference>
<feature type="compositionally biased region" description="Polar residues" evidence="3">
    <location>
        <begin position="280"/>
        <end position="294"/>
    </location>
</feature>
<feature type="region of interest" description="Disordered" evidence="3">
    <location>
        <begin position="198"/>
        <end position="245"/>
    </location>
</feature>
<dbReference type="InterPro" id="IPR039539">
    <property type="entry name" value="Ras_GTPase_bind_prot"/>
</dbReference>
<dbReference type="SMART" id="SM00360">
    <property type="entry name" value="RRM"/>
    <property type="match status" value="1"/>
</dbReference>
<dbReference type="AlphaFoldDB" id="A0A8X7Z5N1"/>
<dbReference type="Proteomes" id="UP000886885">
    <property type="component" value="Chromosome 10D"/>
</dbReference>
<dbReference type="EMBL" id="JAAWWB010000020">
    <property type="protein sequence ID" value="KAG6757300.1"/>
    <property type="molecule type" value="Genomic_DNA"/>
</dbReference>
<keyword evidence="1 2" id="KW-0694">RNA-binding</keyword>
<keyword evidence="7" id="KW-1185">Reference proteome</keyword>
<accession>A0A8X7Z5N1</accession>
<dbReference type="CDD" id="cd00780">
    <property type="entry name" value="NTF2"/>
    <property type="match status" value="1"/>
</dbReference>
<dbReference type="GO" id="GO:0005829">
    <property type="term" value="C:cytosol"/>
    <property type="evidence" value="ECO:0007669"/>
    <property type="project" value="TreeGrafter"/>
</dbReference>